<dbReference type="Pfam" id="PF05726">
    <property type="entry name" value="Pirin_C"/>
    <property type="match status" value="1"/>
</dbReference>
<organism evidence="6 7">
    <name type="scientific">Candidatus Thiodiazotropha endolucinida</name>
    <dbReference type="NCBI Taxonomy" id="1655433"/>
    <lineage>
        <taxon>Bacteria</taxon>
        <taxon>Pseudomonadati</taxon>
        <taxon>Pseudomonadota</taxon>
        <taxon>Gammaproteobacteria</taxon>
        <taxon>Chromatiales</taxon>
        <taxon>Sedimenticolaceae</taxon>
        <taxon>Candidatus Thiodiazotropha</taxon>
    </lineage>
</organism>
<evidence type="ECO:0000259" key="5">
    <source>
        <dbReference type="Pfam" id="PF05726"/>
    </source>
</evidence>
<feature type="domain" description="Pirin C-terminal" evidence="5">
    <location>
        <begin position="183"/>
        <end position="281"/>
    </location>
</feature>
<feature type="domain" description="Pirin N-terminal" evidence="4">
    <location>
        <begin position="26"/>
        <end position="126"/>
    </location>
</feature>
<comment type="cofactor">
    <cofactor evidence="2">
        <name>Fe cation</name>
        <dbReference type="ChEBI" id="CHEBI:24875"/>
    </cofactor>
    <text evidence="2">Binds 1 Fe cation per subunit.</text>
</comment>
<feature type="binding site" evidence="2">
    <location>
        <position position="66"/>
    </location>
    <ligand>
        <name>Fe cation</name>
        <dbReference type="ChEBI" id="CHEBI:24875"/>
    </ligand>
</feature>
<keyword evidence="2" id="KW-0408">Iron</keyword>
<dbReference type="PIRSF" id="PIRSF006232">
    <property type="entry name" value="Pirin"/>
    <property type="match status" value="1"/>
</dbReference>
<feature type="binding site" evidence="2">
    <location>
        <position position="108"/>
    </location>
    <ligand>
        <name>Fe cation</name>
        <dbReference type="ChEBI" id="CHEBI:24875"/>
    </ligand>
</feature>
<dbReference type="AlphaFoldDB" id="A0A7Z0VM24"/>
<evidence type="ECO:0000259" key="4">
    <source>
        <dbReference type="Pfam" id="PF02678"/>
    </source>
</evidence>
<evidence type="ECO:0000256" key="3">
    <source>
        <dbReference type="RuleBase" id="RU003457"/>
    </source>
</evidence>
<proteinExistence type="inferred from homology"/>
<evidence type="ECO:0000313" key="7">
    <source>
        <dbReference type="Proteomes" id="UP000094769"/>
    </source>
</evidence>
<dbReference type="EC" id="1.13.11.24" evidence="6"/>
<dbReference type="EMBL" id="MARB01000007">
    <property type="protein sequence ID" value="ODJ88173.1"/>
    <property type="molecule type" value="Genomic_DNA"/>
</dbReference>
<dbReference type="Gene3D" id="2.60.120.10">
    <property type="entry name" value="Jelly Rolls"/>
    <property type="match status" value="2"/>
</dbReference>
<dbReference type="SUPFAM" id="SSF51182">
    <property type="entry name" value="RmlC-like cupins"/>
    <property type="match status" value="1"/>
</dbReference>
<protein>
    <submittedName>
        <fullName evidence="6">Quercetin 2,3-dioxygenase</fullName>
        <ecNumber evidence="6">1.13.11.24</ecNumber>
    </submittedName>
</protein>
<evidence type="ECO:0000256" key="1">
    <source>
        <dbReference type="ARBA" id="ARBA00008416"/>
    </source>
</evidence>
<dbReference type="PANTHER" id="PTHR13903:SF8">
    <property type="entry name" value="PIRIN"/>
    <property type="match status" value="1"/>
</dbReference>
<name>A0A7Z0VM24_9GAMM</name>
<dbReference type="InterPro" id="IPR012093">
    <property type="entry name" value="Pirin"/>
</dbReference>
<comment type="caution">
    <text evidence="6">The sequence shown here is derived from an EMBL/GenBank/DDBJ whole genome shotgun (WGS) entry which is preliminary data.</text>
</comment>
<dbReference type="InterPro" id="IPR003829">
    <property type="entry name" value="Pirin_N_dom"/>
</dbReference>
<dbReference type="InterPro" id="IPR011051">
    <property type="entry name" value="RmlC_Cupin_sf"/>
</dbReference>
<sequence length="281" mass="30994">MEQLVTNRRGIKQVVVGQETSDGAGVRLTRVIGGPQLPQFDPFLLLDHFVSDDPDDYIGGFPPHPHRGFETVTYLLAGQVEHRDNAGHTGLLETGGVQWMTAGRGVIHSEMPQQQDGLLSGFQLWVNLPAGEKMIDPRYQEFDRQAIPLEARSDGVEVRVVAGQTSRQTRGPVSELVTPALFYDITLPVGSRFEESLPETYNSFVYLIEGAVSIDGIDLEVNSLAVLDQGDSVEITAQEPSRLLLVAGQPLHEPIARRGPFVMNSEAELQQAFNDYQEGRF</sequence>
<dbReference type="CDD" id="cd02247">
    <property type="entry name" value="cupin_pirin_C"/>
    <property type="match status" value="1"/>
</dbReference>
<reference evidence="6 7" key="1">
    <citation type="submission" date="2016-06" db="EMBL/GenBank/DDBJ databases">
        <title>Genome sequence of endosymbiont of Candidatus Endolucinida thiodiazotropha.</title>
        <authorList>
            <person name="Poehlein A."/>
            <person name="Koenig S."/>
            <person name="Heiden S.E."/>
            <person name="Thuermer A."/>
            <person name="Voget S."/>
            <person name="Daniel R."/>
            <person name="Markert S."/>
            <person name="Gros O."/>
            <person name="Schweder T."/>
        </authorList>
    </citation>
    <scope>NUCLEOTIDE SEQUENCE [LARGE SCALE GENOMIC DNA]</scope>
    <source>
        <strain evidence="6 7">COS</strain>
    </source>
</reference>
<dbReference type="InterPro" id="IPR008778">
    <property type="entry name" value="Pirin_C_dom"/>
</dbReference>
<evidence type="ECO:0000313" key="6">
    <source>
        <dbReference type="EMBL" id="ODJ88173.1"/>
    </source>
</evidence>
<keyword evidence="6" id="KW-0560">Oxidoreductase</keyword>
<comment type="similarity">
    <text evidence="1 3">Belongs to the pirin family.</text>
</comment>
<dbReference type="OrthoDB" id="9780903at2"/>
<evidence type="ECO:0000256" key="2">
    <source>
        <dbReference type="PIRSR" id="PIRSR006232-1"/>
    </source>
</evidence>
<dbReference type="RefSeq" id="WP_069123399.1">
    <property type="nucleotide sequence ID" value="NZ_MARB01000007.1"/>
</dbReference>
<dbReference type="PANTHER" id="PTHR13903">
    <property type="entry name" value="PIRIN-RELATED"/>
    <property type="match status" value="1"/>
</dbReference>
<feature type="binding site" evidence="2">
    <location>
        <position position="64"/>
    </location>
    <ligand>
        <name>Fe cation</name>
        <dbReference type="ChEBI" id="CHEBI:24875"/>
    </ligand>
</feature>
<feature type="binding site" evidence="2">
    <location>
        <position position="110"/>
    </location>
    <ligand>
        <name>Fe cation</name>
        <dbReference type="ChEBI" id="CHEBI:24875"/>
    </ligand>
</feature>
<keyword evidence="7" id="KW-1185">Reference proteome</keyword>
<dbReference type="GO" id="GO:0008127">
    <property type="term" value="F:quercetin 2,3-dioxygenase activity"/>
    <property type="evidence" value="ECO:0007669"/>
    <property type="project" value="UniProtKB-EC"/>
</dbReference>
<keyword evidence="6" id="KW-0223">Dioxygenase</keyword>
<accession>A0A7Z0VM24</accession>
<gene>
    <name evidence="6" type="primary">yhhW</name>
    <name evidence="6" type="ORF">CODIS_15860</name>
</gene>
<dbReference type="InterPro" id="IPR014710">
    <property type="entry name" value="RmlC-like_jellyroll"/>
</dbReference>
<dbReference type="GO" id="GO:0046872">
    <property type="term" value="F:metal ion binding"/>
    <property type="evidence" value="ECO:0007669"/>
    <property type="project" value="UniProtKB-KW"/>
</dbReference>
<dbReference type="Proteomes" id="UP000094769">
    <property type="component" value="Unassembled WGS sequence"/>
</dbReference>
<keyword evidence="2" id="KW-0479">Metal-binding</keyword>
<dbReference type="Pfam" id="PF02678">
    <property type="entry name" value="Pirin"/>
    <property type="match status" value="1"/>
</dbReference>
<dbReference type="CDD" id="cd02909">
    <property type="entry name" value="cupin_pirin_N"/>
    <property type="match status" value="1"/>
</dbReference>